<keyword evidence="1" id="KW-1133">Transmembrane helix</keyword>
<protein>
    <submittedName>
        <fullName evidence="2">Uncharacterized protein</fullName>
    </submittedName>
</protein>
<organism evidence="2 3">
    <name type="scientific">Bradyrhizobium centrolobii</name>
    <dbReference type="NCBI Taxonomy" id="1505087"/>
    <lineage>
        <taxon>Bacteria</taxon>
        <taxon>Pseudomonadati</taxon>
        <taxon>Pseudomonadota</taxon>
        <taxon>Alphaproteobacteria</taxon>
        <taxon>Hyphomicrobiales</taxon>
        <taxon>Nitrobacteraceae</taxon>
        <taxon>Bradyrhizobium</taxon>
    </lineage>
</organism>
<keyword evidence="3" id="KW-1185">Reference proteome</keyword>
<dbReference type="Proteomes" id="UP000076959">
    <property type="component" value="Unassembled WGS sequence"/>
</dbReference>
<sequence length="113" mass="13066">MIVKKTRIEDLPPELVAPLRMTNAIVLAYLAALDFIIRDTRRDPTCLDNQLPPKRDHEAGCRIPCRSRDIPAGRLRNQRGRSLQRDGDRVVYSGSARLPPFFKLEEFLDFLYE</sequence>
<dbReference type="AlphaFoldDB" id="A0A176YEF5"/>
<keyword evidence="1" id="KW-0812">Transmembrane</keyword>
<proteinExistence type="predicted"/>
<comment type="caution">
    <text evidence="2">The sequence shown here is derived from an EMBL/GenBank/DDBJ whole genome shotgun (WGS) entry which is preliminary data.</text>
</comment>
<evidence type="ECO:0000313" key="3">
    <source>
        <dbReference type="Proteomes" id="UP000076959"/>
    </source>
</evidence>
<dbReference type="STRING" id="1505087.AYJ54_24540"/>
<keyword evidence="1" id="KW-0472">Membrane</keyword>
<evidence type="ECO:0000256" key="1">
    <source>
        <dbReference type="SAM" id="Phobius"/>
    </source>
</evidence>
<gene>
    <name evidence="2" type="ORF">AYJ54_24540</name>
</gene>
<name>A0A176YEF5_9BRAD</name>
<feature type="transmembrane region" description="Helical" evidence="1">
    <location>
        <begin position="20"/>
        <end position="37"/>
    </location>
</feature>
<evidence type="ECO:0000313" key="2">
    <source>
        <dbReference type="EMBL" id="OAF04026.1"/>
    </source>
</evidence>
<accession>A0A176YEF5</accession>
<dbReference type="EMBL" id="LUUB01000088">
    <property type="protein sequence ID" value="OAF04026.1"/>
    <property type="molecule type" value="Genomic_DNA"/>
</dbReference>
<reference evidence="2 3" key="1">
    <citation type="submission" date="2016-03" db="EMBL/GenBank/DDBJ databases">
        <title>Draft Genome Sequence of the Strain BR 10245 (Bradyrhizobium sp.) isolated from nodules of Centrolobium paraense.</title>
        <authorList>
            <person name="Simoes-Araujo J.L.Sr."/>
            <person name="Barauna A.C."/>
            <person name="Silva K."/>
            <person name="Zilli J.E."/>
        </authorList>
    </citation>
    <scope>NUCLEOTIDE SEQUENCE [LARGE SCALE GENOMIC DNA]</scope>
    <source>
        <strain evidence="2 3">BR 10245</strain>
    </source>
</reference>